<dbReference type="Pfam" id="PF01636">
    <property type="entry name" value="APH"/>
    <property type="match status" value="1"/>
</dbReference>
<feature type="domain" description="Aminoglycoside phosphotransferase" evidence="1">
    <location>
        <begin position="6"/>
        <end position="208"/>
    </location>
</feature>
<dbReference type="InterPro" id="IPR002575">
    <property type="entry name" value="Aminoglycoside_PTrfase"/>
</dbReference>
<evidence type="ECO:0000313" key="3">
    <source>
        <dbReference type="Proteomes" id="UP000233440"/>
    </source>
</evidence>
<evidence type="ECO:0000259" key="1">
    <source>
        <dbReference type="Pfam" id="PF01636"/>
    </source>
</evidence>
<name>A0A2N3LDP4_9BACI</name>
<dbReference type="SUPFAM" id="SSF56112">
    <property type="entry name" value="Protein kinase-like (PK-like)"/>
    <property type="match status" value="1"/>
</dbReference>
<dbReference type="Proteomes" id="UP000233440">
    <property type="component" value="Unassembled WGS sequence"/>
</dbReference>
<organism evidence="2 3">
    <name type="scientific">Heyndrickxia camelliae</name>
    <dbReference type="NCBI Taxonomy" id="1707093"/>
    <lineage>
        <taxon>Bacteria</taxon>
        <taxon>Bacillati</taxon>
        <taxon>Bacillota</taxon>
        <taxon>Bacilli</taxon>
        <taxon>Bacillales</taxon>
        <taxon>Bacillaceae</taxon>
        <taxon>Heyndrickxia</taxon>
    </lineage>
</organism>
<dbReference type="EMBL" id="PIQO01000029">
    <property type="protein sequence ID" value="PKR82726.1"/>
    <property type="molecule type" value="Genomic_DNA"/>
</dbReference>
<proteinExistence type="predicted"/>
<reference evidence="2 3" key="1">
    <citation type="submission" date="2017-11" db="EMBL/GenBank/DDBJ databases">
        <title>Bacillus camelliae sp. nov., isolated from pu'er tea.</title>
        <authorList>
            <person name="Niu L."/>
        </authorList>
    </citation>
    <scope>NUCLEOTIDE SEQUENCE [LARGE SCALE GENOMIC DNA]</scope>
    <source>
        <strain evidence="2 3">7578-1</strain>
    </source>
</reference>
<dbReference type="PANTHER" id="PTHR21310">
    <property type="entry name" value="AMINOGLYCOSIDE PHOSPHOTRANSFERASE-RELATED-RELATED"/>
    <property type="match status" value="1"/>
</dbReference>
<keyword evidence="3" id="KW-1185">Reference proteome</keyword>
<dbReference type="OrthoDB" id="9800774at2"/>
<keyword evidence="2" id="KW-0808">Transferase</keyword>
<dbReference type="InterPro" id="IPR011009">
    <property type="entry name" value="Kinase-like_dom_sf"/>
</dbReference>
<dbReference type="Gene3D" id="3.90.1200.10">
    <property type="match status" value="1"/>
</dbReference>
<evidence type="ECO:0000313" key="2">
    <source>
        <dbReference type="EMBL" id="PKR82726.1"/>
    </source>
</evidence>
<gene>
    <name evidence="2" type="ORF">CWO92_22765</name>
</gene>
<dbReference type="GO" id="GO:0016740">
    <property type="term" value="F:transferase activity"/>
    <property type="evidence" value="ECO:0007669"/>
    <property type="project" value="UniProtKB-KW"/>
</dbReference>
<accession>A0A2N3LDP4</accession>
<dbReference type="RefSeq" id="WP_101356503.1">
    <property type="nucleotide sequence ID" value="NZ_PIQO01000029.1"/>
</dbReference>
<protein>
    <submittedName>
        <fullName evidence="2">Aminoglycoside phosphotransferase</fullName>
    </submittedName>
</protein>
<comment type="caution">
    <text evidence="2">The sequence shown here is derived from an EMBL/GenBank/DDBJ whole genome shotgun (WGS) entry which is preliminary data.</text>
</comment>
<dbReference type="InterPro" id="IPR051678">
    <property type="entry name" value="AGP_Transferase"/>
</dbReference>
<sequence>MHLGLPIAEGATAKVYLSDNNIMKVFNEYLPETESMYEASKQKFAYSCGLPVPKVLDVTKIDGKQAIIMEHIKGRTIGDILFEDMKKAEYYISISVDLQQKIHRISADSIEPMSVKLIRNIESADILDEKHKAALKNKMKKISFEKKLCHGDYHLFNLIMSGNNVSIIDWVDASTGDIRADVYRTYLLYSQYSTELADMYLRIYCEKSGLSKEEVFQWAPIIAGARLSEKLPSECSERLLEIVNHYCPY</sequence>
<dbReference type="AlphaFoldDB" id="A0A2N3LDP4"/>